<dbReference type="AlphaFoldDB" id="A0A1J5HTA7"/>
<name>A0A1J5HTA7_9BACT</name>
<dbReference type="EMBL" id="MNZM01000066">
    <property type="protein sequence ID" value="OIP84071.1"/>
    <property type="molecule type" value="Genomic_DNA"/>
</dbReference>
<comment type="caution">
    <text evidence="1">The sequence shown here is derived from an EMBL/GenBank/DDBJ whole genome shotgun (WGS) entry which is preliminary data.</text>
</comment>
<proteinExistence type="predicted"/>
<accession>A0A1J5HTA7</accession>
<evidence type="ECO:0000313" key="2">
    <source>
        <dbReference type="Proteomes" id="UP000183758"/>
    </source>
</evidence>
<gene>
    <name evidence="1" type="ORF">AUK04_02735</name>
</gene>
<organism evidence="1 2">
    <name type="scientific">Candidatus Roizmanbacteria bacterium CG2_30_33_16</name>
    <dbReference type="NCBI Taxonomy" id="1805340"/>
    <lineage>
        <taxon>Bacteria</taxon>
        <taxon>Candidatus Roizmaniibacteriota</taxon>
    </lineage>
</organism>
<dbReference type="Proteomes" id="UP000183758">
    <property type="component" value="Unassembled WGS sequence"/>
</dbReference>
<evidence type="ECO:0000313" key="1">
    <source>
        <dbReference type="EMBL" id="OIP84071.1"/>
    </source>
</evidence>
<sequence>MISITKKERFLQTYANLPMASRDEIIVVVDGEPMTWKAAKIEVETDTSIGMKILDKLEGMKLLK</sequence>
<protein>
    <submittedName>
        <fullName evidence="1">Uncharacterized protein</fullName>
    </submittedName>
</protein>
<reference evidence="1 2" key="1">
    <citation type="journal article" date="2016" name="Environ. Microbiol.">
        <title>Genomic resolution of a cold subsurface aquifer community provides metabolic insights for novel microbes adapted to high CO concentrations.</title>
        <authorList>
            <person name="Probst A.J."/>
            <person name="Castelle C.J."/>
            <person name="Singh A."/>
            <person name="Brown C.T."/>
            <person name="Anantharaman K."/>
            <person name="Sharon I."/>
            <person name="Hug L.A."/>
            <person name="Burstein D."/>
            <person name="Emerson J.B."/>
            <person name="Thomas B.C."/>
            <person name="Banfield J.F."/>
        </authorList>
    </citation>
    <scope>NUCLEOTIDE SEQUENCE [LARGE SCALE GENOMIC DNA]</scope>
    <source>
        <strain evidence="1">CG2_30_33_16</strain>
    </source>
</reference>